<evidence type="ECO:0000259" key="2">
    <source>
        <dbReference type="Pfam" id="PF25597"/>
    </source>
</evidence>
<protein>
    <recommendedName>
        <fullName evidence="2">Retroviral polymerase SH3-like domain-containing protein</fullName>
    </recommendedName>
</protein>
<dbReference type="AlphaFoldDB" id="A0AAD2DWQ2"/>
<evidence type="ECO:0000313" key="4">
    <source>
        <dbReference type="Proteomes" id="UP000834106"/>
    </source>
</evidence>
<accession>A0AAD2DWQ2</accession>
<feature type="region of interest" description="Disordered" evidence="1">
    <location>
        <begin position="168"/>
        <end position="197"/>
    </location>
</feature>
<evidence type="ECO:0000313" key="3">
    <source>
        <dbReference type="EMBL" id="CAI9766090.1"/>
    </source>
</evidence>
<evidence type="ECO:0000256" key="1">
    <source>
        <dbReference type="SAM" id="MobiDB-lite"/>
    </source>
</evidence>
<proteinExistence type="predicted"/>
<organism evidence="3 4">
    <name type="scientific">Fraxinus pennsylvanica</name>
    <dbReference type="NCBI Taxonomy" id="56036"/>
    <lineage>
        <taxon>Eukaryota</taxon>
        <taxon>Viridiplantae</taxon>
        <taxon>Streptophyta</taxon>
        <taxon>Embryophyta</taxon>
        <taxon>Tracheophyta</taxon>
        <taxon>Spermatophyta</taxon>
        <taxon>Magnoliopsida</taxon>
        <taxon>eudicotyledons</taxon>
        <taxon>Gunneridae</taxon>
        <taxon>Pentapetalae</taxon>
        <taxon>asterids</taxon>
        <taxon>lamiids</taxon>
        <taxon>Lamiales</taxon>
        <taxon>Oleaceae</taxon>
        <taxon>Oleeae</taxon>
        <taxon>Fraxinus</taxon>
    </lineage>
</organism>
<gene>
    <name evidence="3" type="ORF">FPE_LOCUS13520</name>
</gene>
<dbReference type="Proteomes" id="UP000834106">
    <property type="component" value="Chromosome 8"/>
</dbReference>
<dbReference type="Pfam" id="PF25597">
    <property type="entry name" value="SH3_retrovirus"/>
    <property type="match status" value="1"/>
</dbReference>
<sequence>MPLSCNLLTSFIQKSSYINSLVLKTPLSRENINIFSMLPELCIFKLEFLSNSGGECVLTAAYLINRTPTSVFPNKSPFSLMSKFHPRAKACIFLGYPPGIKSYKLYDIVLKTFLVSRDIVFHEQHFLFHSIYDHSSYVDPFPDFVLPKAAPDISIPIPIIHHNPATDSLPNFPNVSSPEIPTESASESQNLQVNPPS</sequence>
<dbReference type="InterPro" id="IPR057670">
    <property type="entry name" value="SH3_retrovirus"/>
</dbReference>
<reference evidence="3" key="1">
    <citation type="submission" date="2023-05" db="EMBL/GenBank/DDBJ databases">
        <authorList>
            <person name="Huff M."/>
        </authorList>
    </citation>
    <scope>NUCLEOTIDE SEQUENCE</scope>
</reference>
<dbReference type="EMBL" id="OU503043">
    <property type="protein sequence ID" value="CAI9766090.1"/>
    <property type="molecule type" value="Genomic_DNA"/>
</dbReference>
<keyword evidence="4" id="KW-1185">Reference proteome</keyword>
<feature type="domain" description="Retroviral polymerase SH3-like" evidence="2">
    <location>
        <begin position="82"/>
        <end position="128"/>
    </location>
</feature>
<name>A0AAD2DWQ2_9LAMI</name>